<sequence length="457" mass="52372">MDAHAEVLAVVATTNINRPTTTYHPSIWGSHFLSYASDFVTIDAKTEQEFQGLKQEVRRMLISTTDKTFQKLCLIDVVQRLGVDYHFEKEIEDALEELYHEHCADDRNLCNVALRFRLLRQQGYNVPCDIFIKFKDERGKFKESLINDVSGMLSLYEAAHLGIRGEDVLDEAIAFTKAHLESVVTQVSAELAEQITRALNRPIRKGLPRMEARHYINIYSGDANPQNRTILKFATLDFNMLQVQHQKELSSITKWDNSTIDVLPEYMKLIYQALLDMKTLVQAYFVEAKWCNEGYIPTVEEYLKVSLVTTTYKMLATTSFLGMGQIADKKAFDWLANDPKIITASTIICRLMDDIVSHKFEQKRKHVASGVECYMIQHGVSEEEVIELFSKEISNAWKDTNQEFLKPTAVPAPLLKRILNLSRAMDVIYKDDDTYTNSYKLKEDIASLLVNPISLEV</sequence>
<dbReference type="Proteomes" id="UP001164250">
    <property type="component" value="Chromosome 3"/>
</dbReference>
<keyword evidence="2" id="KW-1185">Reference proteome</keyword>
<organism evidence="1 2">
    <name type="scientific">Pistacia atlantica</name>
    <dbReference type="NCBI Taxonomy" id="434234"/>
    <lineage>
        <taxon>Eukaryota</taxon>
        <taxon>Viridiplantae</taxon>
        <taxon>Streptophyta</taxon>
        <taxon>Embryophyta</taxon>
        <taxon>Tracheophyta</taxon>
        <taxon>Spermatophyta</taxon>
        <taxon>Magnoliopsida</taxon>
        <taxon>eudicotyledons</taxon>
        <taxon>Gunneridae</taxon>
        <taxon>Pentapetalae</taxon>
        <taxon>rosids</taxon>
        <taxon>malvids</taxon>
        <taxon>Sapindales</taxon>
        <taxon>Anacardiaceae</taxon>
        <taxon>Pistacia</taxon>
    </lineage>
</organism>
<name>A0ACC1BSZ3_9ROSI</name>
<gene>
    <name evidence="1" type="ORF">Patl1_04440</name>
</gene>
<evidence type="ECO:0000313" key="2">
    <source>
        <dbReference type="Proteomes" id="UP001164250"/>
    </source>
</evidence>
<evidence type="ECO:0000313" key="1">
    <source>
        <dbReference type="EMBL" id="KAJ0102231.1"/>
    </source>
</evidence>
<dbReference type="EMBL" id="CM047899">
    <property type="protein sequence ID" value="KAJ0102231.1"/>
    <property type="molecule type" value="Genomic_DNA"/>
</dbReference>
<comment type="caution">
    <text evidence="1">The sequence shown here is derived from an EMBL/GenBank/DDBJ whole genome shotgun (WGS) entry which is preliminary data.</text>
</comment>
<reference evidence="2" key="1">
    <citation type="journal article" date="2023" name="G3 (Bethesda)">
        <title>Genome assembly and association tests identify interacting loci associated with vigor, precocity, and sex in interspecific pistachio rootstocks.</title>
        <authorList>
            <person name="Palmer W."/>
            <person name="Jacygrad E."/>
            <person name="Sagayaradj S."/>
            <person name="Cavanaugh K."/>
            <person name="Han R."/>
            <person name="Bertier L."/>
            <person name="Beede B."/>
            <person name="Kafkas S."/>
            <person name="Golino D."/>
            <person name="Preece J."/>
            <person name="Michelmore R."/>
        </authorList>
    </citation>
    <scope>NUCLEOTIDE SEQUENCE [LARGE SCALE GENOMIC DNA]</scope>
</reference>
<protein>
    <submittedName>
        <fullName evidence="1">Uncharacterized protein</fullName>
    </submittedName>
</protein>
<proteinExistence type="predicted"/>
<accession>A0ACC1BSZ3</accession>